<name>M5UF04_9BACT</name>
<keyword evidence="3" id="KW-1185">Reference proteome</keyword>
<dbReference type="InterPro" id="IPR042279">
    <property type="entry name" value="Pep_M60_3"/>
</dbReference>
<feature type="signal peptide" evidence="1">
    <location>
        <begin position="1"/>
        <end position="21"/>
    </location>
</feature>
<dbReference type="PATRIC" id="fig|1263870.3.peg.4282"/>
<evidence type="ECO:0000256" key="1">
    <source>
        <dbReference type="SAM" id="SignalP"/>
    </source>
</evidence>
<keyword evidence="1" id="KW-0732">Signal</keyword>
<sequence>MKKMLLFCGLICTFATGTANALDVPDEAINYQQMAFYPARWTQQEVSGELYPWKGTEVVLLTTEKELAADTMKVFLGHLDRGWAYYHKITGRTPRPYKTHEGKPTIAAVPNASLTCGLGCGMVGATGIEVGKFPSDWKEVRQNAQAMPHYYFYEMGRNYYVFGRKHDCFVTGYAVFMRYCCMDELKLIDNDVRTRQAIENAIDAYAKSDLDFITAMTHSGSLSEKQQRIRSYRGPCDQPVMYASTMLRLRRDYGGDEFVQRFYHTLHEMPAYGENEPGQKPDNAKRQSVIWLLTACRAAKQDLSPLFVDQWRLPLSDEARELIQQTDWADESGDDSDLARRVLTATGL</sequence>
<accession>M5UF04</accession>
<gene>
    <name evidence="2" type="ORF">RSSM_04044</name>
</gene>
<proteinExistence type="predicted"/>
<dbReference type="AlphaFoldDB" id="M5UF04"/>
<protein>
    <submittedName>
        <fullName evidence="2">Hemolysin-type calcium-binding region</fullName>
    </submittedName>
</protein>
<organism evidence="2 3">
    <name type="scientific">Rhodopirellula sallentina SM41</name>
    <dbReference type="NCBI Taxonomy" id="1263870"/>
    <lineage>
        <taxon>Bacteria</taxon>
        <taxon>Pseudomonadati</taxon>
        <taxon>Planctomycetota</taxon>
        <taxon>Planctomycetia</taxon>
        <taxon>Pirellulales</taxon>
        <taxon>Pirellulaceae</taxon>
        <taxon>Rhodopirellula</taxon>
    </lineage>
</organism>
<evidence type="ECO:0000313" key="2">
    <source>
        <dbReference type="EMBL" id="EMI54573.1"/>
    </source>
</evidence>
<dbReference type="EMBL" id="ANOH01000274">
    <property type="protein sequence ID" value="EMI54573.1"/>
    <property type="molecule type" value="Genomic_DNA"/>
</dbReference>
<dbReference type="RefSeq" id="WP_008682064.1">
    <property type="nucleotide sequence ID" value="NZ_ANOH01000274.1"/>
</dbReference>
<feature type="chain" id="PRO_5004073205" evidence="1">
    <location>
        <begin position="22"/>
        <end position="348"/>
    </location>
</feature>
<comment type="caution">
    <text evidence="2">The sequence shown here is derived from an EMBL/GenBank/DDBJ whole genome shotgun (WGS) entry which is preliminary data.</text>
</comment>
<dbReference type="Gene3D" id="1.10.390.30">
    <property type="entry name" value="Peptidase M60, enhancin-like domain 3"/>
    <property type="match status" value="1"/>
</dbReference>
<evidence type="ECO:0000313" key="3">
    <source>
        <dbReference type="Proteomes" id="UP000011885"/>
    </source>
</evidence>
<reference evidence="2 3" key="1">
    <citation type="journal article" date="2013" name="Mar. Genomics">
        <title>Expression of sulfatases in Rhodopirellula baltica and the diversity of sulfatases in the genus Rhodopirellula.</title>
        <authorList>
            <person name="Wegner C.E."/>
            <person name="Richter-Heitmann T."/>
            <person name="Klindworth A."/>
            <person name="Klockow C."/>
            <person name="Richter M."/>
            <person name="Achstetter T."/>
            <person name="Glockner F.O."/>
            <person name="Harder J."/>
        </authorList>
    </citation>
    <scope>NUCLEOTIDE SEQUENCE [LARGE SCALE GENOMIC DNA]</scope>
    <source>
        <strain evidence="2 3">SM41</strain>
    </source>
</reference>
<dbReference type="Proteomes" id="UP000011885">
    <property type="component" value="Unassembled WGS sequence"/>
</dbReference>